<reference evidence="6 7" key="3">
    <citation type="journal article" date="1997" name="J. Gen. Virol.">
        <title>Cloning and functional characterization of the origin of lytic-phase DNA replication of rat cytomegalovirus.</title>
        <authorList>
            <person name="Vink C."/>
            <person name="Beuken E."/>
            <person name="Bruggeman C.A."/>
        </authorList>
    </citation>
    <scope>NUCLEOTIDE SEQUENCE [LARGE SCALE GENOMIC DNA]</scope>
    <source>
        <strain evidence="6 7">Maastricht</strain>
    </source>
</reference>
<dbReference type="InterPro" id="IPR004286">
    <property type="entry name" value="Herpes_UL16/UL94"/>
</dbReference>
<reference evidence="6 7" key="4">
    <citation type="journal article" date="1998" name="J. Virol.">
        <title>The R33 G protein-coupled receptor gene of rat cytomegalovirus plays an essential role in the pathogenesis of viral infection.</title>
        <authorList>
            <person name="Beisser P.S."/>
            <person name="Vink C."/>
            <person name="Van Dam J.G."/>
            <person name="Grauls G."/>
            <person name="Vanherle S.J."/>
            <person name="Bruggeman C.A."/>
        </authorList>
    </citation>
    <scope>NUCLEOTIDE SEQUENCE [LARGE SCALE GENOMIC DNA]</scope>
    <source>
        <strain evidence="6 7">Maastricht</strain>
    </source>
</reference>
<keyword evidence="1" id="KW-1048">Host nucleus</keyword>
<keyword evidence="4" id="KW-0426">Late protein</keyword>
<evidence type="ECO:0000256" key="3">
    <source>
        <dbReference type="ARBA" id="ARBA00022844"/>
    </source>
</evidence>
<gene>
    <name evidence="6" type="primary">R94</name>
</gene>
<evidence type="ECO:0000256" key="5">
    <source>
        <dbReference type="ARBA" id="ARBA00023200"/>
    </source>
</evidence>
<dbReference type="GO" id="GO:0044423">
    <property type="term" value="C:virion component"/>
    <property type="evidence" value="ECO:0007669"/>
    <property type="project" value="UniProtKB-KW"/>
</dbReference>
<dbReference type="Proteomes" id="UP000008288">
    <property type="component" value="Segment"/>
</dbReference>
<reference evidence="6 7" key="7">
    <citation type="journal article" date="1999" name="J. Virol.">
        <title>Deletion of the R78 G protein-coupled receptor gene from rat cytomegalovirus results in an attenuated, syncytium-inducing mutant strain.</title>
        <authorList>
            <person name="Beisser P.S."/>
            <person name="Grauls G."/>
            <person name="Bruggeman C.A."/>
            <person name="Vink C."/>
        </authorList>
    </citation>
    <scope>NUCLEOTIDE SEQUENCE [LARGE SCALE GENOMIC DNA]</scope>
    <source>
        <strain evidence="6 7">Maastricht</strain>
    </source>
</reference>
<evidence type="ECO:0000256" key="1">
    <source>
        <dbReference type="ARBA" id="ARBA00022562"/>
    </source>
</evidence>
<keyword evidence="5" id="KW-1035">Host cytoplasm</keyword>
<reference evidence="6 7" key="9">
    <citation type="journal article" date="2000" name="J. Virol.">
        <title>Complete DNA sequence of the rat cytomegalovirus genome.</title>
        <authorList>
            <person name="Vink C."/>
            <person name="Beuken E."/>
            <person name="Bruggeman C.A."/>
        </authorList>
    </citation>
    <scope>NUCLEOTIDE SEQUENCE [LARGE SCALE GENOMIC DNA]</scope>
    <source>
        <strain evidence="6 7">Maastricht</strain>
    </source>
</reference>
<name>Q9DWA8_RCMVM</name>
<organism evidence="6 7">
    <name type="scientific">Rat cytomegalovirus (strain Maastricht)</name>
    <dbReference type="NCBI Taxonomy" id="79700"/>
    <lineage>
        <taxon>Viruses</taxon>
        <taxon>Duplodnaviria</taxon>
        <taxon>Heunggongvirae</taxon>
        <taxon>Peploviricota</taxon>
        <taxon>Herviviricetes</taxon>
        <taxon>Herpesvirales</taxon>
        <taxon>Orthoherpesviridae</taxon>
        <taxon>Betaherpesvirinae</taxon>
        <taxon>Muromegalovirus</taxon>
        <taxon>Muromegalovirus muridbeta2</taxon>
        <taxon>Murid betaherpesvirus 2</taxon>
    </lineage>
</organism>
<sequence length="343" mass="37077">MPTPRLSAKSLKNVKAFVERECTWLLVRRGQRHREYRAVCCGSPYLGRVSETDDGRCLGACMMLFKRSDGYVLSLTVNGESAGQFGCHGVLRERLVVDGLEDVAMYAVKIMSPLVPVKLGFTPYMLPPKSVAGSMGLNPAVIYANSYLVGEEEARDVKSDALSLVFGVGGVGAWIRVRGAALTLYAFALSSDLYTACCDRIMFPSLAKIYTASVGCGDDGCEGCRDPGRHVDPTAGFFGCVPDTGTCFCYMTCAGLDAPVRNPGYLPYLEADPASISRLYVKKFDGKKGLPCRASECIGARDARGAEVAVRDDTFRLVRVDPALSRLIVLACPALKMMVMQHA</sequence>
<keyword evidence="3" id="KW-0946">Virion</keyword>
<evidence type="ECO:0000256" key="4">
    <source>
        <dbReference type="ARBA" id="ARBA00022921"/>
    </source>
</evidence>
<protein>
    <submittedName>
        <fullName evidence="6">PR94</fullName>
    </submittedName>
</protein>
<organismHost>
    <name type="scientific">Rattus</name>
    <name type="common">rats</name>
    <dbReference type="NCBI Taxonomy" id="10114"/>
</organismHost>
<proteinExistence type="predicted"/>
<dbReference type="EMBL" id="AF232689">
    <property type="protein sequence ID" value="AAF99182.1"/>
    <property type="molecule type" value="Genomic_DNA"/>
</dbReference>
<evidence type="ECO:0000313" key="7">
    <source>
        <dbReference type="Proteomes" id="UP000008288"/>
    </source>
</evidence>
<dbReference type="RefSeq" id="NP_064193.1">
    <property type="nucleotide sequence ID" value="NC_002512.2"/>
</dbReference>
<keyword evidence="2" id="KW-0920">Virion tegument</keyword>
<reference evidence="6 7" key="6">
    <citation type="journal article" date="1999" name="J. Gen. Virol.">
        <title>The rat cytomegalovirus R32 gene encodes a virion-associated protein that elicits a strong humoral immune response in infected rats.</title>
        <authorList>
            <person name="Beuken E."/>
            <person name="Grauls G."/>
            <person name="Bruggeman C.A."/>
            <person name="Vink C."/>
        </authorList>
    </citation>
    <scope>NUCLEOTIDE SEQUENCE [LARGE SCALE GENOMIC DNA]</scope>
    <source>
        <strain evidence="6 7">Maastricht</strain>
    </source>
</reference>
<reference evidence="6 7" key="1">
    <citation type="journal article" date="1996" name="J. Gen. Virol.">
        <title>Cloning and sequence analysis of the genes encoding DNA polymerase, glycoprotein B, ICP18.5 and major DNA-binding protein of rat cytomegalovirus.</title>
        <authorList>
            <person name="Beuken E."/>
            <person name="Slobbe R."/>
            <person name="Bruggeman C.A."/>
            <person name="Vink C."/>
        </authorList>
    </citation>
    <scope>NUCLEOTIDE SEQUENCE [LARGE SCALE GENOMIC DNA]</scope>
    <source>
        <strain evidence="6 7">Maastricht</strain>
    </source>
</reference>
<reference evidence="6 7" key="10">
    <citation type="journal article" date="2000" name="Virus Res.">
        <title>Rat cytomegalovirus R89 is a highly conserved gene which expresses a spliced transcript.</title>
        <authorList>
            <person name="Gruijthuijsen Y.K."/>
            <person name="Beuken E."/>
            <person name="Bruggeman C.A."/>
            <person name="Vink C."/>
        </authorList>
    </citation>
    <scope>NUCLEOTIDE SEQUENCE [LARGE SCALE GENOMIC DNA]</scope>
    <source>
        <strain evidence="6 7">Maastricht</strain>
    </source>
</reference>
<evidence type="ECO:0000256" key="2">
    <source>
        <dbReference type="ARBA" id="ARBA00022580"/>
    </source>
</evidence>
<keyword evidence="7" id="KW-1185">Reference proteome</keyword>
<dbReference type="KEGG" id="vg:940337"/>
<dbReference type="Pfam" id="PF03044">
    <property type="entry name" value="Herpes_UL16"/>
    <property type="match status" value="1"/>
</dbReference>
<reference evidence="6 7" key="2">
    <citation type="journal article" date="1996" name="J. Virol.">
        <title>Structure of the rat cytomegalovirus genome termini.</title>
        <authorList>
            <person name="Vink C."/>
            <person name="Beuken E."/>
            <person name="Bruggeman C.A."/>
        </authorList>
    </citation>
    <scope>NUCLEOTIDE SEQUENCE [LARGE SCALE GENOMIC DNA]</scope>
    <source>
        <strain evidence="6 7">Maastricht</strain>
    </source>
</reference>
<dbReference type="GeneID" id="940337"/>
<dbReference type="OrthoDB" id="8436at10239"/>
<accession>Q9DWA8</accession>
<reference evidence="6 7" key="8">
    <citation type="journal article" date="2000" name="J. Virol.">
        <title>The r144 major histocompatibility complex class I-like gene of rat cytomegalovirus is dispensable for both acute and long-term infection in the immunocompromised host.</title>
        <authorList>
            <person name="Beisser P.S."/>
            <person name="Kloover J.S."/>
            <person name="Grauls G.E."/>
            <person name="Blok M.J."/>
            <person name="Bruggeman C.A."/>
            <person name="Vink C."/>
        </authorList>
    </citation>
    <scope>NUCLEOTIDE SEQUENCE [LARGE SCALE GENOMIC DNA]</scope>
    <source>
        <strain evidence="6 7">Maastricht</strain>
    </source>
</reference>
<evidence type="ECO:0000313" key="6">
    <source>
        <dbReference type="EMBL" id="AAF99182.1"/>
    </source>
</evidence>
<reference evidence="6 7" key="5">
    <citation type="journal article" date="1998" name="Virology">
        <title>The Maastricht strain and England strain of rat cytomegalovirus represent different betaherpesvirus species rather than strains.</title>
        <authorList>
            <person name="Beisser P.S."/>
            <person name="Kaptein S.J."/>
            <person name="Beuken E."/>
            <person name="Bruggeman C.A."/>
            <person name="Vink C."/>
        </authorList>
    </citation>
    <scope>NUCLEOTIDE SEQUENCE [LARGE SCALE GENOMIC DNA]</scope>
    <source>
        <strain evidence="6 7">Maastricht</strain>
    </source>
</reference>